<dbReference type="SMART" id="SM00260">
    <property type="entry name" value="CheW"/>
    <property type="match status" value="1"/>
</dbReference>
<dbReference type="STRING" id="498211.CJA_0077"/>
<dbReference type="GO" id="GO:0006935">
    <property type="term" value="P:chemotaxis"/>
    <property type="evidence" value="ECO:0007669"/>
    <property type="project" value="InterPro"/>
</dbReference>
<dbReference type="KEGG" id="cja:CJA_0077"/>
<dbReference type="Pfam" id="PF01584">
    <property type="entry name" value="CheW"/>
    <property type="match status" value="1"/>
</dbReference>
<protein>
    <submittedName>
        <fullName evidence="2">Protein pilI</fullName>
    </submittedName>
</protein>
<dbReference type="Gene3D" id="2.40.50.180">
    <property type="entry name" value="CheA-289, Domain 4"/>
    <property type="match status" value="1"/>
</dbReference>
<dbReference type="SUPFAM" id="SSF50341">
    <property type="entry name" value="CheW-like"/>
    <property type="match status" value="1"/>
</dbReference>
<evidence type="ECO:0000313" key="2">
    <source>
        <dbReference type="EMBL" id="ACE85137.1"/>
    </source>
</evidence>
<dbReference type="PANTHER" id="PTHR22617">
    <property type="entry name" value="CHEMOTAXIS SENSOR HISTIDINE KINASE-RELATED"/>
    <property type="match status" value="1"/>
</dbReference>
<dbReference type="Proteomes" id="UP000001036">
    <property type="component" value="Chromosome"/>
</dbReference>
<dbReference type="AlphaFoldDB" id="B3PFG1"/>
<name>B3PFG1_CELJU</name>
<dbReference type="InterPro" id="IPR002545">
    <property type="entry name" value="CheW-lke_dom"/>
</dbReference>
<dbReference type="eggNOG" id="COG0835">
    <property type="taxonomic scope" value="Bacteria"/>
</dbReference>
<gene>
    <name evidence="2" type="primary">pilI</name>
    <name evidence="2" type="ordered locus">CJA_0077</name>
</gene>
<dbReference type="HOGENOM" id="CLU_048995_6_1_6"/>
<reference evidence="2 3" key="1">
    <citation type="journal article" date="2008" name="J. Bacteriol.">
        <title>Insights into plant cell wall degradation from the genome sequence of the soil bacterium Cellvibrio japonicus.</title>
        <authorList>
            <person name="Deboy R.T."/>
            <person name="Mongodin E.F."/>
            <person name="Fouts D.E."/>
            <person name="Tailford L.E."/>
            <person name="Khouri H."/>
            <person name="Emerson J.B."/>
            <person name="Mohamoud Y."/>
            <person name="Watkins K."/>
            <person name="Henrissat B."/>
            <person name="Gilbert H.J."/>
            <person name="Nelson K.E."/>
        </authorList>
    </citation>
    <scope>NUCLEOTIDE SEQUENCE [LARGE SCALE GENOMIC DNA]</scope>
    <source>
        <strain evidence="2 3">Ueda107</strain>
    </source>
</reference>
<dbReference type="PROSITE" id="PS50851">
    <property type="entry name" value="CHEW"/>
    <property type="match status" value="1"/>
</dbReference>
<dbReference type="PANTHER" id="PTHR22617:SF43">
    <property type="entry name" value="PROTEIN PILI"/>
    <property type="match status" value="1"/>
</dbReference>
<accession>B3PFG1</accession>
<organism evidence="2 3">
    <name type="scientific">Cellvibrio japonicus (strain Ueda107)</name>
    <name type="common">Pseudomonas fluorescens subsp. cellulosa</name>
    <dbReference type="NCBI Taxonomy" id="498211"/>
    <lineage>
        <taxon>Bacteria</taxon>
        <taxon>Pseudomonadati</taxon>
        <taxon>Pseudomonadota</taxon>
        <taxon>Gammaproteobacteria</taxon>
        <taxon>Cellvibrionales</taxon>
        <taxon>Cellvibrionaceae</taxon>
        <taxon>Cellvibrio</taxon>
    </lineage>
</organism>
<evidence type="ECO:0000259" key="1">
    <source>
        <dbReference type="PROSITE" id="PS50851"/>
    </source>
</evidence>
<dbReference type="EMBL" id="CP000934">
    <property type="protein sequence ID" value="ACE85137.1"/>
    <property type="molecule type" value="Genomic_DNA"/>
</dbReference>
<dbReference type="InterPro" id="IPR036061">
    <property type="entry name" value="CheW-like_dom_sf"/>
</dbReference>
<keyword evidence="3" id="KW-1185">Reference proteome</keyword>
<dbReference type="GO" id="GO:0007165">
    <property type="term" value="P:signal transduction"/>
    <property type="evidence" value="ECO:0007669"/>
    <property type="project" value="InterPro"/>
</dbReference>
<sequence length="191" mass="21018">MPGGTVRIQLLMSEPQAAFQALLHLAQTSRAAARGLPAQADIRPQWSGIGFSLMGSLFVAPIGEVSEMLEVPSYTHLPGVQPWVRGVANVRGRLLPIFDLAHFFGDRLGGSRKQRRVLILETETLYSGLMVDQVFGMQHFPMDEYSEEAGTVADSILPFVTGSYPQGEQRWSLFRPALLAEESRFTNAAKS</sequence>
<feature type="domain" description="CheW-like" evidence="1">
    <location>
        <begin position="45"/>
        <end position="185"/>
    </location>
</feature>
<dbReference type="InterPro" id="IPR039315">
    <property type="entry name" value="CheW"/>
</dbReference>
<dbReference type="GO" id="GO:0005829">
    <property type="term" value="C:cytosol"/>
    <property type="evidence" value="ECO:0007669"/>
    <property type="project" value="TreeGrafter"/>
</dbReference>
<dbReference type="Gene3D" id="2.30.30.40">
    <property type="entry name" value="SH3 Domains"/>
    <property type="match status" value="1"/>
</dbReference>
<proteinExistence type="predicted"/>
<evidence type="ECO:0000313" key="3">
    <source>
        <dbReference type="Proteomes" id="UP000001036"/>
    </source>
</evidence>